<dbReference type="GO" id="GO:0016020">
    <property type="term" value="C:membrane"/>
    <property type="evidence" value="ECO:0007669"/>
    <property type="project" value="UniProtKB-SubCell"/>
</dbReference>
<dbReference type="Gene3D" id="1.20.1740.10">
    <property type="entry name" value="Amino acid/polyamine transporter I"/>
    <property type="match status" value="1"/>
</dbReference>
<dbReference type="OrthoDB" id="5982228at2759"/>
<dbReference type="PANTHER" id="PTHR11785:SF353">
    <property type="entry name" value="METHIONINE TRANSPORTER (EUROFUNG)"/>
    <property type="match status" value="1"/>
</dbReference>
<accession>A0A8E2JE94</accession>
<feature type="transmembrane region" description="Helical" evidence="5">
    <location>
        <begin position="356"/>
        <end position="377"/>
    </location>
</feature>
<evidence type="ECO:0000313" key="7">
    <source>
        <dbReference type="Proteomes" id="UP000250266"/>
    </source>
</evidence>
<keyword evidence="7" id="KW-1185">Reference proteome</keyword>
<feature type="transmembrane region" description="Helical" evidence="5">
    <location>
        <begin position="474"/>
        <end position="496"/>
    </location>
</feature>
<feature type="transmembrane region" description="Helical" evidence="5">
    <location>
        <begin position="442"/>
        <end position="462"/>
    </location>
</feature>
<keyword evidence="4 5" id="KW-0472">Membrane</keyword>
<feature type="transmembrane region" description="Helical" evidence="5">
    <location>
        <begin position="210"/>
        <end position="239"/>
    </location>
</feature>
<evidence type="ECO:0000256" key="2">
    <source>
        <dbReference type="ARBA" id="ARBA00022692"/>
    </source>
</evidence>
<dbReference type="Proteomes" id="UP000250266">
    <property type="component" value="Unassembled WGS sequence"/>
</dbReference>
<gene>
    <name evidence="6" type="ORF">K432DRAFT_417478</name>
</gene>
<feature type="transmembrane region" description="Helical" evidence="5">
    <location>
        <begin position="553"/>
        <end position="574"/>
    </location>
</feature>
<dbReference type="InterPro" id="IPR050598">
    <property type="entry name" value="AminoAcid_Transporter"/>
</dbReference>
<evidence type="ECO:0000256" key="4">
    <source>
        <dbReference type="ARBA" id="ARBA00023136"/>
    </source>
</evidence>
<evidence type="ECO:0000313" key="6">
    <source>
        <dbReference type="EMBL" id="OCK79263.1"/>
    </source>
</evidence>
<dbReference type="InterPro" id="IPR002293">
    <property type="entry name" value="AA/rel_permease1"/>
</dbReference>
<reference evidence="6 7" key="1">
    <citation type="journal article" date="2016" name="Nat. Commun.">
        <title>Ectomycorrhizal ecology is imprinted in the genome of the dominant symbiotic fungus Cenococcum geophilum.</title>
        <authorList>
            <consortium name="DOE Joint Genome Institute"/>
            <person name="Peter M."/>
            <person name="Kohler A."/>
            <person name="Ohm R.A."/>
            <person name="Kuo A."/>
            <person name="Krutzmann J."/>
            <person name="Morin E."/>
            <person name="Arend M."/>
            <person name="Barry K.W."/>
            <person name="Binder M."/>
            <person name="Choi C."/>
            <person name="Clum A."/>
            <person name="Copeland A."/>
            <person name="Grisel N."/>
            <person name="Haridas S."/>
            <person name="Kipfer T."/>
            <person name="LaButti K."/>
            <person name="Lindquist E."/>
            <person name="Lipzen A."/>
            <person name="Maire R."/>
            <person name="Meier B."/>
            <person name="Mihaltcheva S."/>
            <person name="Molinier V."/>
            <person name="Murat C."/>
            <person name="Poggeler S."/>
            <person name="Quandt C.A."/>
            <person name="Sperisen C."/>
            <person name="Tritt A."/>
            <person name="Tisserant E."/>
            <person name="Crous P.W."/>
            <person name="Henrissat B."/>
            <person name="Nehls U."/>
            <person name="Egli S."/>
            <person name="Spatafora J.W."/>
            <person name="Grigoriev I.V."/>
            <person name="Martin F.M."/>
        </authorList>
    </citation>
    <scope>NUCLEOTIDE SEQUENCE [LARGE SCALE GENOMIC DNA]</scope>
    <source>
        <strain evidence="6 7">CBS 459.81</strain>
    </source>
</reference>
<dbReference type="AlphaFoldDB" id="A0A8E2JE94"/>
<feature type="transmembrane region" description="Helical" evidence="5">
    <location>
        <begin position="146"/>
        <end position="164"/>
    </location>
</feature>
<dbReference type="PIRSF" id="PIRSF006060">
    <property type="entry name" value="AA_transporter"/>
    <property type="match status" value="1"/>
</dbReference>
<protein>
    <submittedName>
        <fullName evidence="6">High affinity methionine permease</fullName>
    </submittedName>
</protein>
<evidence type="ECO:0000256" key="5">
    <source>
        <dbReference type="SAM" id="Phobius"/>
    </source>
</evidence>
<feature type="transmembrane region" description="Helical" evidence="5">
    <location>
        <begin position="86"/>
        <end position="104"/>
    </location>
</feature>
<dbReference type="PANTHER" id="PTHR11785">
    <property type="entry name" value="AMINO ACID TRANSPORTER"/>
    <property type="match status" value="1"/>
</dbReference>
<dbReference type="Pfam" id="PF13520">
    <property type="entry name" value="AA_permease_2"/>
    <property type="match status" value="1"/>
</dbReference>
<evidence type="ECO:0000256" key="1">
    <source>
        <dbReference type="ARBA" id="ARBA00004141"/>
    </source>
</evidence>
<organism evidence="6 7">
    <name type="scientific">Lepidopterella palustris CBS 459.81</name>
    <dbReference type="NCBI Taxonomy" id="1314670"/>
    <lineage>
        <taxon>Eukaryota</taxon>
        <taxon>Fungi</taxon>
        <taxon>Dikarya</taxon>
        <taxon>Ascomycota</taxon>
        <taxon>Pezizomycotina</taxon>
        <taxon>Dothideomycetes</taxon>
        <taxon>Pleosporomycetidae</taxon>
        <taxon>Mytilinidiales</taxon>
        <taxon>Argynnaceae</taxon>
        <taxon>Lepidopterella</taxon>
    </lineage>
</organism>
<feature type="transmembrane region" description="Helical" evidence="5">
    <location>
        <begin position="508"/>
        <end position="533"/>
    </location>
</feature>
<feature type="transmembrane region" description="Helical" evidence="5">
    <location>
        <begin position="301"/>
        <end position="321"/>
    </location>
</feature>
<dbReference type="GO" id="GO:0015179">
    <property type="term" value="F:L-amino acid transmembrane transporter activity"/>
    <property type="evidence" value="ECO:0007669"/>
    <property type="project" value="TreeGrafter"/>
</dbReference>
<dbReference type="EMBL" id="KV745014">
    <property type="protein sequence ID" value="OCK79263.1"/>
    <property type="molecule type" value="Genomic_DNA"/>
</dbReference>
<evidence type="ECO:0000256" key="3">
    <source>
        <dbReference type="ARBA" id="ARBA00022989"/>
    </source>
</evidence>
<keyword evidence="3 5" id="KW-1133">Transmembrane helix</keyword>
<keyword evidence="2 5" id="KW-0812">Transmembrane</keyword>
<proteinExistence type="predicted"/>
<name>A0A8E2JE94_9PEZI</name>
<feature type="transmembrane region" description="Helical" evidence="5">
    <location>
        <begin position="185"/>
        <end position="204"/>
    </location>
</feature>
<sequence>MYPSLPQDASRLSGHDGDDASSINHAIQDLLPANISNTISNKAPENRFRLDVWDVTGLVINRMIGSGIFNSPGTVMRGTHSVGASLLLWAAGAIYGICGCHVFIELGLTIPQVNVNGVDVGIPRSGGTIHYLQYAYGWPSYRPGTVRLIGCVYSLIYIIIGNVAPNCLVFGQRVLMSADVPVTNGAVRGIAISVATATCLIHAISRRGGIWLSNVFAVVKILILLLICITAICAGAGAFHTTTPAAQNMAVEHSFAGASNNSYGYTQAFLAVVFACSAVEQPTYVLGEIGRPHKTFPRGTIIGATLTLALYVLVNISYMVVVPKSDQLNASLNVAQQFFQLTFGKIGGGHFNAKRVFSAFLAISTFGNIVTFTFVAARVKQEIAKEGILPWPKFFGSSQNLSIGRVLNWLHTKRQSFIVRRMWWLLKISWFDPREHSEETPVGALVLHWAVTVFMILVSSSLSPTDAYTFLAGLYSYTVFSFCNLLVACAVLKLRFSSRENWRKRSTANPFLSVATATVFAICCAYPTIASWVPPMGSYAKVVAVVPWYVQNTVAWCVIGLGVGWYFGFLAYAARKLRKDNVEFRVIREADWEYDPPPFLVQVRETVYLAWVAKEASNRSGEEMSARSSCESF</sequence>
<comment type="subcellular location">
    <subcellularLocation>
        <location evidence="1">Membrane</location>
        <topology evidence="1">Multi-pass membrane protein</topology>
    </subcellularLocation>
</comment>